<keyword evidence="5" id="KW-0539">Nucleus</keyword>
<name>A0ABN7SRN4_OIKDI</name>
<feature type="region of interest" description="Disordered" evidence="7">
    <location>
        <begin position="133"/>
        <end position="196"/>
    </location>
</feature>
<reference evidence="8 9" key="1">
    <citation type="submission" date="2021-04" db="EMBL/GenBank/DDBJ databases">
        <authorList>
            <person name="Bliznina A."/>
        </authorList>
    </citation>
    <scope>NUCLEOTIDE SEQUENCE [LARGE SCALE GENOMIC DNA]</scope>
</reference>
<gene>
    <name evidence="8" type="ORF">OKIOD_LOCUS9374</name>
</gene>
<organism evidence="8 9">
    <name type="scientific">Oikopleura dioica</name>
    <name type="common">Tunicate</name>
    <dbReference type="NCBI Taxonomy" id="34765"/>
    <lineage>
        <taxon>Eukaryota</taxon>
        <taxon>Metazoa</taxon>
        <taxon>Chordata</taxon>
        <taxon>Tunicata</taxon>
        <taxon>Appendicularia</taxon>
        <taxon>Copelata</taxon>
        <taxon>Oikopleuridae</taxon>
        <taxon>Oikopleura</taxon>
    </lineage>
</organism>
<proteinExistence type="inferred from homology"/>
<evidence type="ECO:0000256" key="7">
    <source>
        <dbReference type="SAM" id="MobiDB-lite"/>
    </source>
</evidence>
<feature type="compositionally biased region" description="Basic and acidic residues" evidence="7">
    <location>
        <begin position="174"/>
        <end position="188"/>
    </location>
</feature>
<dbReference type="PANTHER" id="PTHR14577:SF0">
    <property type="entry name" value="NUCLEOLAR PROTEIN 12"/>
    <property type="match status" value="1"/>
</dbReference>
<dbReference type="EMBL" id="OU015566">
    <property type="protein sequence ID" value="CAG5103088.1"/>
    <property type="molecule type" value="Genomic_DNA"/>
</dbReference>
<feature type="coiled-coil region" evidence="6">
    <location>
        <begin position="39"/>
        <end position="92"/>
    </location>
</feature>
<sequence length="196" mass="22712">MVKKTGRRKKELREGADLVLSFDPAARKEFLTGFRKRKLARKAKAREELNRQIQTEKQRINKEKREEIKQKNELLEKYVDQFTQNEDESEEEFDNGEQTVVIKKTKVDGDDIDFEDLQAQSAAALDGLKAKQRKKNDFNRKKLKELEAKKHSLVDRQKAKKDPKLRKHVKPGSKQKEGGKGGKVEKRGGKGKKGRK</sequence>
<dbReference type="PANTHER" id="PTHR14577">
    <property type="entry name" value="NUCLEOLAR PROTEIN 12"/>
    <property type="match status" value="1"/>
</dbReference>
<evidence type="ECO:0000313" key="8">
    <source>
        <dbReference type="EMBL" id="CAG5103088.1"/>
    </source>
</evidence>
<comment type="similarity">
    <text evidence="2">Belongs to the RRP17 family.</text>
</comment>
<dbReference type="Pfam" id="PF09805">
    <property type="entry name" value="Nop25"/>
    <property type="match status" value="1"/>
</dbReference>
<comment type="subcellular location">
    <subcellularLocation>
        <location evidence="1">Nucleus</location>
        <location evidence="1">Nucleolus</location>
    </subcellularLocation>
</comment>
<feature type="compositionally biased region" description="Basic and acidic residues" evidence="7">
    <location>
        <begin position="135"/>
        <end position="162"/>
    </location>
</feature>
<feature type="compositionally biased region" description="Basic residues" evidence="7">
    <location>
        <begin position="163"/>
        <end position="173"/>
    </location>
</feature>
<evidence type="ECO:0000256" key="2">
    <source>
        <dbReference type="ARBA" id="ARBA00007175"/>
    </source>
</evidence>
<keyword evidence="4 6" id="KW-0175">Coiled coil</keyword>
<evidence type="ECO:0000256" key="4">
    <source>
        <dbReference type="ARBA" id="ARBA00023054"/>
    </source>
</evidence>
<accession>A0ABN7SRN4</accession>
<evidence type="ECO:0000256" key="6">
    <source>
        <dbReference type="SAM" id="Coils"/>
    </source>
</evidence>
<protein>
    <recommendedName>
        <fullName evidence="3">Nucleolar protein 12</fullName>
    </recommendedName>
</protein>
<keyword evidence="9" id="KW-1185">Reference proteome</keyword>
<evidence type="ECO:0000256" key="3">
    <source>
        <dbReference type="ARBA" id="ARBA00015520"/>
    </source>
</evidence>
<evidence type="ECO:0000256" key="1">
    <source>
        <dbReference type="ARBA" id="ARBA00004604"/>
    </source>
</evidence>
<evidence type="ECO:0000313" key="9">
    <source>
        <dbReference type="Proteomes" id="UP001158576"/>
    </source>
</evidence>
<dbReference type="Proteomes" id="UP001158576">
    <property type="component" value="Chromosome 1"/>
</dbReference>
<evidence type="ECO:0000256" key="5">
    <source>
        <dbReference type="ARBA" id="ARBA00023242"/>
    </source>
</evidence>
<dbReference type="InterPro" id="IPR019186">
    <property type="entry name" value="Nucleolar_protein_12"/>
</dbReference>